<dbReference type="SUPFAM" id="SSF46894">
    <property type="entry name" value="C-terminal effector domain of the bipartite response regulators"/>
    <property type="match status" value="1"/>
</dbReference>
<dbReference type="Gene3D" id="1.10.10.10">
    <property type="entry name" value="Winged helix-like DNA-binding domain superfamily/Winged helix DNA-binding domain"/>
    <property type="match status" value="1"/>
</dbReference>
<dbReference type="PANTHER" id="PTHR48111">
    <property type="entry name" value="REGULATOR OF RPOS"/>
    <property type="match status" value="1"/>
</dbReference>
<dbReference type="InterPro" id="IPR036388">
    <property type="entry name" value="WH-like_DNA-bd_sf"/>
</dbReference>
<dbReference type="Pfam" id="PF00486">
    <property type="entry name" value="Trans_reg_C"/>
    <property type="match status" value="1"/>
</dbReference>
<dbReference type="SMART" id="SM00862">
    <property type="entry name" value="Trans_reg_C"/>
    <property type="match status" value="1"/>
</dbReference>
<evidence type="ECO:0000256" key="2">
    <source>
        <dbReference type="ARBA" id="ARBA00023012"/>
    </source>
</evidence>
<dbReference type="InterPro" id="IPR011006">
    <property type="entry name" value="CheY-like_superfamily"/>
</dbReference>
<dbReference type="RefSeq" id="WP_039335097.1">
    <property type="nucleotide sequence ID" value="NZ_JRVC01000012.1"/>
</dbReference>
<dbReference type="InterPro" id="IPR039420">
    <property type="entry name" value="WalR-like"/>
</dbReference>
<dbReference type="InterPro" id="IPR016032">
    <property type="entry name" value="Sig_transdc_resp-reg_C-effctor"/>
</dbReference>
<accession>A0A0B8ZH04</accession>
<evidence type="ECO:0000259" key="6">
    <source>
        <dbReference type="PROSITE" id="PS50110"/>
    </source>
</evidence>
<keyword evidence="3 5" id="KW-0238">DNA-binding</keyword>
<evidence type="ECO:0000256" key="5">
    <source>
        <dbReference type="PROSITE-ProRule" id="PRU01091"/>
    </source>
</evidence>
<dbReference type="InterPro" id="IPR001867">
    <property type="entry name" value="OmpR/PhoB-type_DNA-bd"/>
</dbReference>
<evidence type="ECO:0000256" key="4">
    <source>
        <dbReference type="PROSITE-ProRule" id="PRU00169"/>
    </source>
</evidence>
<dbReference type="GO" id="GO:0032993">
    <property type="term" value="C:protein-DNA complex"/>
    <property type="evidence" value="ECO:0007669"/>
    <property type="project" value="TreeGrafter"/>
</dbReference>
<dbReference type="GO" id="GO:0005829">
    <property type="term" value="C:cytosol"/>
    <property type="evidence" value="ECO:0007669"/>
    <property type="project" value="TreeGrafter"/>
</dbReference>
<dbReference type="Proteomes" id="UP000031338">
    <property type="component" value="Unassembled WGS sequence"/>
</dbReference>
<dbReference type="PROSITE" id="PS51755">
    <property type="entry name" value="OMPR_PHOB"/>
    <property type="match status" value="1"/>
</dbReference>
<dbReference type="PATRIC" id="fig|48936.3.peg.2589"/>
<dbReference type="EMBL" id="JRVC01000012">
    <property type="protein sequence ID" value="KHS45564.1"/>
    <property type="molecule type" value="Genomic_DNA"/>
</dbReference>
<dbReference type="InterPro" id="IPR001789">
    <property type="entry name" value="Sig_transdc_resp-reg_receiver"/>
</dbReference>
<keyword evidence="2" id="KW-0902">Two-component regulatory system</keyword>
<comment type="caution">
    <text evidence="8">The sequence shown here is derived from an EMBL/GenBank/DDBJ whole genome shotgun (WGS) entry which is preliminary data.</text>
</comment>
<dbReference type="PROSITE" id="PS50110">
    <property type="entry name" value="RESPONSE_REGULATORY"/>
    <property type="match status" value="1"/>
</dbReference>
<evidence type="ECO:0000259" key="7">
    <source>
        <dbReference type="PROSITE" id="PS51755"/>
    </source>
</evidence>
<dbReference type="Gene3D" id="3.40.50.2300">
    <property type="match status" value="1"/>
</dbReference>
<dbReference type="AlphaFoldDB" id="A0A0B8ZH04"/>
<dbReference type="GO" id="GO:0000156">
    <property type="term" value="F:phosphorelay response regulator activity"/>
    <property type="evidence" value="ECO:0007669"/>
    <property type="project" value="TreeGrafter"/>
</dbReference>
<feature type="domain" description="Response regulatory" evidence="6">
    <location>
        <begin position="1"/>
        <end position="117"/>
    </location>
</feature>
<evidence type="ECO:0000313" key="9">
    <source>
        <dbReference type="Proteomes" id="UP000031338"/>
    </source>
</evidence>
<name>A0A0B8ZH04_9SPHN</name>
<dbReference type="PANTHER" id="PTHR48111:SF40">
    <property type="entry name" value="PHOSPHATE REGULON TRANSCRIPTIONAL REGULATORY PROTEIN PHOB"/>
    <property type="match status" value="1"/>
</dbReference>
<feature type="DNA-binding region" description="OmpR/PhoB-type" evidence="5">
    <location>
        <begin position="125"/>
        <end position="223"/>
    </location>
</feature>
<evidence type="ECO:0000256" key="3">
    <source>
        <dbReference type="ARBA" id="ARBA00023125"/>
    </source>
</evidence>
<evidence type="ECO:0000313" key="8">
    <source>
        <dbReference type="EMBL" id="KHS45564.1"/>
    </source>
</evidence>
<evidence type="ECO:0000256" key="1">
    <source>
        <dbReference type="ARBA" id="ARBA00022553"/>
    </source>
</evidence>
<dbReference type="SUPFAM" id="SSF52172">
    <property type="entry name" value="CheY-like"/>
    <property type="match status" value="1"/>
</dbReference>
<dbReference type="STRING" id="48936.NJ75_02583"/>
<proteinExistence type="predicted"/>
<dbReference type="GO" id="GO:0000976">
    <property type="term" value="F:transcription cis-regulatory region binding"/>
    <property type="evidence" value="ECO:0007669"/>
    <property type="project" value="TreeGrafter"/>
</dbReference>
<organism evidence="8 9">
    <name type="scientific">Novosphingobium subterraneum</name>
    <dbReference type="NCBI Taxonomy" id="48936"/>
    <lineage>
        <taxon>Bacteria</taxon>
        <taxon>Pseudomonadati</taxon>
        <taxon>Pseudomonadota</taxon>
        <taxon>Alphaproteobacteria</taxon>
        <taxon>Sphingomonadales</taxon>
        <taxon>Sphingomonadaceae</taxon>
        <taxon>Novosphingobium</taxon>
    </lineage>
</organism>
<protein>
    <submittedName>
        <fullName evidence="8">Two component transcriptional regulator</fullName>
    </submittedName>
</protein>
<feature type="modified residue" description="4-aspartylphosphate" evidence="4">
    <location>
        <position position="49"/>
    </location>
</feature>
<keyword evidence="9" id="KW-1185">Reference proteome</keyword>
<dbReference type="CDD" id="cd00383">
    <property type="entry name" value="trans_reg_C"/>
    <property type="match status" value="1"/>
</dbReference>
<sequence length="224" mass="25563">MRHIDILLTGNLSGGREPFVHSDLRVVFHRWKSEAPLPLMEGRPWAFIDWVLDEMSGLELCRRLRCGDSLGQEAHITMILEEDDAEAKRRALRAGADDYIVGPVDRGAILDRVLSIQLPEHEAPTRVLRLGELTLDLAALQARWREKPLLLMPNEMRLLRYLMEKPGHVFSRTQLIAALGKHDQPIDERTVDAWISRLRRALRDVGAGSPLRTVRSMGYVLDRP</sequence>
<reference evidence="8 9" key="1">
    <citation type="submission" date="2014-10" db="EMBL/GenBank/DDBJ databases">
        <title>Draft genome sequence of Novosphingobium subterraneum DSM 12447.</title>
        <authorList>
            <person name="Gan H.M."/>
            <person name="Gan H.Y."/>
            <person name="Savka M.A."/>
        </authorList>
    </citation>
    <scope>NUCLEOTIDE SEQUENCE [LARGE SCALE GENOMIC DNA]</scope>
    <source>
        <strain evidence="8 9">DSM 12447</strain>
    </source>
</reference>
<gene>
    <name evidence="8" type="ORF">NJ75_02583</name>
</gene>
<keyword evidence="1 4" id="KW-0597">Phosphoprotein</keyword>
<feature type="domain" description="OmpR/PhoB-type" evidence="7">
    <location>
        <begin position="125"/>
        <end position="223"/>
    </location>
</feature>
<dbReference type="Pfam" id="PF00072">
    <property type="entry name" value="Response_reg"/>
    <property type="match status" value="1"/>
</dbReference>
<dbReference type="GO" id="GO:0006355">
    <property type="term" value="P:regulation of DNA-templated transcription"/>
    <property type="evidence" value="ECO:0007669"/>
    <property type="project" value="InterPro"/>
</dbReference>